<evidence type="ECO:0000256" key="3">
    <source>
        <dbReference type="ARBA" id="ARBA00022692"/>
    </source>
</evidence>
<evidence type="ECO:0000256" key="5">
    <source>
        <dbReference type="ARBA" id="ARBA00022989"/>
    </source>
</evidence>
<dbReference type="SUPFAM" id="SSF52058">
    <property type="entry name" value="L domain-like"/>
    <property type="match status" value="1"/>
</dbReference>
<dbReference type="Gene3D" id="3.40.50.10140">
    <property type="entry name" value="Toll/interleukin-1 receptor homology (TIR) domain"/>
    <property type="match status" value="1"/>
</dbReference>
<dbReference type="AlphaFoldDB" id="A0A6J8ANW0"/>
<dbReference type="OrthoDB" id="6105302at2759"/>
<accession>A0A6J8ANW0</accession>
<dbReference type="Gene3D" id="3.80.10.10">
    <property type="entry name" value="Ribonuclease Inhibitor"/>
    <property type="match status" value="1"/>
</dbReference>
<feature type="transmembrane region" description="Helical" evidence="7">
    <location>
        <begin position="581"/>
        <end position="606"/>
    </location>
</feature>
<dbReference type="InterPro" id="IPR000157">
    <property type="entry name" value="TIR_dom"/>
</dbReference>
<feature type="domain" description="TIR" evidence="8">
    <location>
        <begin position="632"/>
        <end position="774"/>
    </location>
</feature>
<comment type="subcellular location">
    <subcellularLocation>
        <location evidence="1">Membrane</location>
        <topology evidence="1">Single-pass membrane protein</topology>
    </subcellularLocation>
</comment>
<evidence type="ECO:0000256" key="4">
    <source>
        <dbReference type="ARBA" id="ARBA00022729"/>
    </source>
</evidence>
<name>A0A6J8ANW0_MYTCO</name>
<sequence>MYSISIYVDYSKRNLTEIPRNISRNSTMLDFHMNIITDIPPNIFRNMSDVTWVDLSQNWLNRIRNESFVGLNNLIALNVSHNHLHMSDLEHNAFVPIQQLRILRIDDLRFPVRSKFSEQLVNLKQLEILELAAFIGMKFDERFYSWTCLHTFISKKSYGLHLQNDTFEGLANSPLRILTIKIKQADADALENLHSLQILNLYFGVATLQDTIENSFKMVSKFTTLTRILMQRVNARAYIFIITGKYLHYFENICLKELVFRHMYFADIDGQSFVRFAERSVCLESLEVSGNIGSPWITFLVLFKKLKHLKLSSIENHALLKQVRMLPAMTITLPKTLESINLQGINLKMPLPNITFTNGDNVWFLTCRAFTLIQCNGYVNGLKNLRYLDVSENRCGNLINEYIFQGFPKLEFLIATHSDLGTAFRNNNRLDILLKPLKNLQHLDISYNNFRNADIANLNVQNQYNVLQSFNSSNNAFNQVPSFFRHFRNLSFIDISYNNFSTFNRDERYIIDSLIGKAKVVLVGNPFKCSCSNLDFLKWAKQTKASYFGHLYCQLESGENTTFSGLFVYLDRFENHCHDKIWLIFSLSFTTLVVIMIVFVVIYLRYRSAFQYFCLRIKLRLKRYEELDGDSYLYDVFICYNHNDVPWVVNFNRKLTAANFKTCLDAKDFIAGEAIAENILRAIDSSRKIIFIITEHFLQSSWGHYEMELTRMHAFQEGRDNMVIVIMKDDLPIHKMPKVLKRFWYKVTCIKWYDRGIQPFQTEDIFYENVFSSLSIA</sequence>
<keyword evidence="4" id="KW-0732">Signal</keyword>
<dbReference type="Pfam" id="PF13676">
    <property type="entry name" value="TIR_2"/>
    <property type="match status" value="1"/>
</dbReference>
<gene>
    <name evidence="9" type="ORF">MCOR_9548</name>
</gene>
<dbReference type="InterPro" id="IPR001611">
    <property type="entry name" value="Leu-rich_rpt"/>
</dbReference>
<reference evidence="9 10" key="1">
    <citation type="submission" date="2020-06" db="EMBL/GenBank/DDBJ databases">
        <authorList>
            <person name="Li R."/>
            <person name="Bekaert M."/>
        </authorList>
    </citation>
    <scope>NUCLEOTIDE SEQUENCE [LARGE SCALE GENOMIC DNA]</scope>
    <source>
        <strain evidence="10">wild</strain>
    </source>
</reference>
<dbReference type="GO" id="GO:0038023">
    <property type="term" value="F:signaling receptor activity"/>
    <property type="evidence" value="ECO:0007669"/>
    <property type="project" value="TreeGrafter"/>
</dbReference>
<evidence type="ECO:0000313" key="10">
    <source>
        <dbReference type="Proteomes" id="UP000507470"/>
    </source>
</evidence>
<evidence type="ECO:0000256" key="7">
    <source>
        <dbReference type="SAM" id="Phobius"/>
    </source>
</evidence>
<keyword evidence="5 7" id="KW-1133">Transmembrane helix</keyword>
<dbReference type="PROSITE" id="PS50104">
    <property type="entry name" value="TIR"/>
    <property type="match status" value="1"/>
</dbReference>
<keyword evidence="10" id="KW-1185">Reference proteome</keyword>
<dbReference type="SMART" id="SM00255">
    <property type="entry name" value="TIR"/>
    <property type="match status" value="1"/>
</dbReference>
<dbReference type="GO" id="GO:0005886">
    <property type="term" value="C:plasma membrane"/>
    <property type="evidence" value="ECO:0007669"/>
    <property type="project" value="TreeGrafter"/>
</dbReference>
<dbReference type="EMBL" id="CACVKT020001740">
    <property type="protein sequence ID" value="CAC5370898.1"/>
    <property type="molecule type" value="Genomic_DNA"/>
</dbReference>
<dbReference type="InterPro" id="IPR035897">
    <property type="entry name" value="Toll_tir_struct_dom_sf"/>
</dbReference>
<dbReference type="PANTHER" id="PTHR24365:SF541">
    <property type="entry name" value="PROTEIN TOLL-RELATED"/>
    <property type="match status" value="1"/>
</dbReference>
<evidence type="ECO:0000256" key="6">
    <source>
        <dbReference type="ARBA" id="ARBA00023136"/>
    </source>
</evidence>
<dbReference type="GO" id="GO:0007165">
    <property type="term" value="P:signal transduction"/>
    <property type="evidence" value="ECO:0007669"/>
    <property type="project" value="InterPro"/>
</dbReference>
<evidence type="ECO:0000313" key="9">
    <source>
        <dbReference type="EMBL" id="CAC5370898.1"/>
    </source>
</evidence>
<evidence type="ECO:0000259" key="8">
    <source>
        <dbReference type="PROSITE" id="PS50104"/>
    </source>
</evidence>
<dbReference type="SUPFAM" id="SSF52200">
    <property type="entry name" value="Toll/Interleukin receptor TIR domain"/>
    <property type="match status" value="1"/>
</dbReference>
<dbReference type="InterPro" id="IPR032675">
    <property type="entry name" value="LRR_dom_sf"/>
</dbReference>
<keyword evidence="3 7" id="KW-0812">Transmembrane</keyword>
<organism evidence="9 10">
    <name type="scientific">Mytilus coruscus</name>
    <name type="common">Sea mussel</name>
    <dbReference type="NCBI Taxonomy" id="42192"/>
    <lineage>
        <taxon>Eukaryota</taxon>
        <taxon>Metazoa</taxon>
        <taxon>Spiralia</taxon>
        <taxon>Lophotrochozoa</taxon>
        <taxon>Mollusca</taxon>
        <taxon>Bivalvia</taxon>
        <taxon>Autobranchia</taxon>
        <taxon>Pteriomorphia</taxon>
        <taxon>Mytilida</taxon>
        <taxon>Mytiloidea</taxon>
        <taxon>Mytilidae</taxon>
        <taxon>Mytilinae</taxon>
        <taxon>Mytilus</taxon>
    </lineage>
</organism>
<dbReference type="Pfam" id="PF13855">
    <property type="entry name" value="LRR_8"/>
    <property type="match status" value="1"/>
</dbReference>
<dbReference type="PANTHER" id="PTHR24365">
    <property type="entry name" value="TOLL-LIKE RECEPTOR"/>
    <property type="match status" value="1"/>
</dbReference>
<protein>
    <submittedName>
        <fullName evidence="9">TLR3</fullName>
    </submittedName>
</protein>
<comment type="similarity">
    <text evidence="2">Belongs to the Toll-like receptor family.</text>
</comment>
<keyword evidence="6 7" id="KW-0472">Membrane</keyword>
<dbReference type="Proteomes" id="UP000507470">
    <property type="component" value="Unassembled WGS sequence"/>
</dbReference>
<evidence type="ECO:0000256" key="1">
    <source>
        <dbReference type="ARBA" id="ARBA00004167"/>
    </source>
</evidence>
<evidence type="ECO:0000256" key="2">
    <source>
        <dbReference type="ARBA" id="ARBA00009634"/>
    </source>
</evidence>
<proteinExistence type="inferred from homology"/>